<keyword evidence="2" id="KW-1185">Reference proteome</keyword>
<dbReference type="PANTHER" id="PTHR32011">
    <property type="entry name" value="OS08G0472400 PROTEIN"/>
    <property type="match status" value="1"/>
</dbReference>
<evidence type="ECO:0000313" key="1">
    <source>
        <dbReference type="EMBL" id="MFC5824082.1"/>
    </source>
</evidence>
<dbReference type="EMBL" id="JBHSPA010000013">
    <property type="protein sequence ID" value="MFC5824082.1"/>
    <property type="molecule type" value="Genomic_DNA"/>
</dbReference>
<dbReference type="RefSeq" id="WP_379513614.1">
    <property type="nucleotide sequence ID" value="NZ_JBHSPA010000013.1"/>
</dbReference>
<evidence type="ECO:0008006" key="3">
    <source>
        <dbReference type="Google" id="ProtNLM"/>
    </source>
</evidence>
<sequence>MLSSEGARLGDKAARRLVQSGCCRIEPGLTEAEFARIEREYGFEFADDHWAFLAAGLPVSSPAEEGQTWAQPWPNWRNGDPDQLRQHLDWPTEGVLFDVQHGYWHDAWGVRPLVLKDAVAAATLHLAQVPRMIPIFAHRCLPAGRGTCGHPVLSIYQTDIIYYGNDLPDYIDREFGAREANVGDRRNPQATVPFWRDFL</sequence>
<comment type="caution">
    <text evidence="1">The sequence shown here is derived from an EMBL/GenBank/DDBJ whole genome shotgun (WGS) entry which is preliminary data.</text>
</comment>
<organism evidence="1 2">
    <name type="scientific">Nonomuraea insulae</name>
    <dbReference type="NCBI Taxonomy" id="1616787"/>
    <lineage>
        <taxon>Bacteria</taxon>
        <taxon>Bacillati</taxon>
        <taxon>Actinomycetota</taxon>
        <taxon>Actinomycetes</taxon>
        <taxon>Streptosporangiales</taxon>
        <taxon>Streptosporangiaceae</taxon>
        <taxon>Nonomuraea</taxon>
    </lineage>
</organism>
<accession>A0ABW1CFE3</accession>
<name>A0ABW1CFE3_9ACTN</name>
<protein>
    <recommendedName>
        <fullName evidence="3">SMI1/KNR4 family protein</fullName>
    </recommendedName>
</protein>
<dbReference type="PANTHER" id="PTHR32011:SF2">
    <property type="entry name" value="OS08G0472400 PROTEIN"/>
    <property type="match status" value="1"/>
</dbReference>
<reference evidence="2" key="1">
    <citation type="journal article" date="2019" name="Int. J. Syst. Evol. Microbiol.">
        <title>The Global Catalogue of Microorganisms (GCM) 10K type strain sequencing project: providing services to taxonomists for standard genome sequencing and annotation.</title>
        <authorList>
            <consortium name="The Broad Institute Genomics Platform"/>
            <consortium name="The Broad Institute Genome Sequencing Center for Infectious Disease"/>
            <person name="Wu L."/>
            <person name="Ma J."/>
        </authorList>
    </citation>
    <scope>NUCLEOTIDE SEQUENCE [LARGE SCALE GENOMIC DNA]</scope>
    <source>
        <strain evidence="2">CCUG 53903</strain>
    </source>
</reference>
<gene>
    <name evidence="1" type="ORF">ACFPZ3_09500</name>
</gene>
<evidence type="ECO:0000313" key="2">
    <source>
        <dbReference type="Proteomes" id="UP001596058"/>
    </source>
</evidence>
<dbReference type="Proteomes" id="UP001596058">
    <property type="component" value="Unassembled WGS sequence"/>
</dbReference>
<proteinExistence type="predicted"/>